<keyword evidence="3" id="KW-1185">Reference proteome</keyword>
<name>A0A9P5Y2I1_9AGAR</name>
<proteinExistence type="predicted"/>
<evidence type="ECO:0000256" key="1">
    <source>
        <dbReference type="SAM" id="MobiDB-lite"/>
    </source>
</evidence>
<accession>A0A9P5Y2I1</accession>
<organism evidence="2 3">
    <name type="scientific">Collybia nuda</name>
    <dbReference type="NCBI Taxonomy" id="64659"/>
    <lineage>
        <taxon>Eukaryota</taxon>
        <taxon>Fungi</taxon>
        <taxon>Dikarya</taxon>
        <taxon>Basidiomycota</taxon>
        <taxon>Agaricomycotina</taxon>
        <taxon>Agaricomycetes</taxon>
        <taxon>Agaricomycetidae</taxon>
        <taxon>Agaricales</taxon>
        <taxon>Tricholomatineae</taxon>
        <taxon>Clitocybaceae</taxon>
        <taxon>Collybia</taxon>
    </lineage>
</organism>
<evidence type="ECO:0000313" key="2">
    <source>
        <dbReference type="EMBL" id="KAF9462227.1"/>
    </source>
</evidence>
<feature type="compositionally biased region" description="Low complexity" evidence="1">
    <location>
        <begin position="12"/>
        <end position="25"/>
    </location>
</feature>
<sequence>MDTDTALKRQKSTTPTSASSPQPSSNTLQGIIPSASLWAYMEHSRFWVQDKNVLLQLGIVRFKLHRSRLMSQSHWFAKLVTKHAGVTCNVDKDDDSASIDGVLVETAEGLDVFILDSAGVSVEDFEALLVAMDDGIDFYFAAPSFRTVARILRAATTLHFHKLLKFAKTYVEGEFSDDIEEVTEESLEHAVEAVVLGRDWGIPLILKRAFYELARHDNREDEDEEEEEGSQDNEDEYLVSQLNPHDLLLLMHGQKHLTAAWTVALAMKSIKSCKSKCKGSRAGAGNQLFQPPTPMSKKSIIQKYQFDPICRINWLINGDWKGWGYCTECAQL</sequence>
<gene>
    <name evidence="2" type="ORF">BDZ94DRAFT_1166267</name>
</gene>
<protein>
    <recommendedName>
        <fullName evidence="4">BTB domain-containing protein</fullName>
    </recommendedName>
</protein>
<evidence type="ECO:0000313" key="3">
    <source>
        <dbReference type="Proteomes" id="UP000807353"/>
    </source>
</evidence>
<dbReference type="AlphaFoldDB" id="A0A9P5Y2I1"/>
<feature type="region of interest" description="Disordered" evidence="1">
    <location>
        <begin position="1"/>
        <end position="26"/>
    </location>
</feature>
<dbReference type="EMBL" id="MU150274">
    <property type="protein sequence ID" value="KAF9462227.1"/>
    <property type="molecule type" value="Genomic_DNA"/>
</dbReference>
<evidence type="ECO:0008006" key="4">
    <source>
        <dbReference type="Google" id="ProtNLM"/>
    </source>
</evidence>
<comment type="caution">
    <text evidence="2">The sequence shown here is derived from an EMBL/GenBank/DDBJ whole genome shotgun (WGS) entry which is preliminary data.</text>
</comment>
<dbReference type="Proteomes" id="UP000807353">
    <property type="component" value="Unassembled WGS sequence"/>
</dbReference>
<reference evidence="2" key="1">
    <citation type="submission" date="2020-11" db="EMBL/GenBank/DDBJ databases">
        <authorList>
            <consortium name="DOE Joint Genome Institute"/>
            <person name="Ahrendt S."/>
            <person name="Riley R."/>
            <person name="Andreopoulos W."/>
            <person name="Labutti K."/>
            <person name="Pangilinan J."/>
            <person name="Ruiz-Duenas F.J."/>
            <person name="Barrasa J.M."/>
            <person name="Sanchez-Garcia M."/>
            <person name="Camarero S."/>
            <person name="Miyauchi S."/>
            <person name="Serrano A."/>
            <person name="Linde D."/>
            <person name="Babiker R."/>
            <person name="Drula E."/>
            <person name="Ayuso-Fernandez I."/>
            <person name="Pacheco R."/>
            <person name="Padilla G."/>
            <person name="Ferreira P."/>
            <person name="Barriuso J."/>
            <person name="Kellner H."/>
            <person name="Castanera R."/>
            <person name="Alfaro M."/>
            <person name="Ramirez L."/>
            <person name="Pisabarro A.G."/>
            <person name="Kuo A."/>
            <person name="Tritt A."/>
            <person name="Lipzen A."/>
            <person name="He G."/>
            <person name="Yan M."/>
            <person name="Ng V."/>
            <person name="Cullen D."/>
            <person name="Martin F."/>
            <person name="Rosso M.-N."/>
            <person name="Henrissat B."/>
            <person name="Hibbett D."/>
            <person name="Martinez A.T."/>
            <person name="Grigoriev I.V."/>
        </authorList>
    </citation>
    <scope>NUCLEOTIDE SEQUENCE</scope>
    <source>
        <strain evidence="2">CBS 247.69</strain>
    </source>
</reference>
<dbReference type="OrthoDB" id="2746456at2759"/>